<feature type="region of interest" description="Disordered" evidence="1">
    <location>
        <begin position="50"/>
        <end position="77"/>
    </location>
</feature>
<dbReference type="EMBL" id="JARYGZ010000001">
    <property type="protein sequence ID" value="MDH7639472.1"/>
    <property type="molecule type" value="Genomic_DNA"/>
</dbReference>
<evidence type="ECO:0000256" key="1">
    <source>
        <dbReference type="SAM" id="MobiDB-lite"/>
    </source>
</evidence>
<dbReference type="InterPro" id="IPR036868">
    <property type="entry name" value="TusA-like_sf"/>
</dbReference>
<dbReference type="Proteomes" id="UP001160625">
    <property type="component" value="Unassembled WGS sequence"/>
</dbReference>
<evidence type="ECO:0000313" key="4">
    <source>
        <dbReference type="Proteomes" id="UP001160625"/>
    </source>
</evidence>
<keyword evidence="4" id="KW-1185">Reference proteome</keyword>
<dbReference type="Pfam" id="PF01206">
    <property type="entry name" value="TusA"/>
    <property type="match status" value="1"/>
</dbReference>
<protein>
    <submittedName>
        <fullName evidence="3">Sulfurtransferase TusA family protein</fullName>
    </submittedName>
</protein>
<reference evidence="3" key="1">
    <citation type="submission" date="2023-04" db="EMBL/GenBank/DDBJ databases">
        <title>Sphingomonas sp. MAHUQ-71 isolated from rice field.</title>
        <authorList>
            <person name="Huq M.A."/>
        </authorList>
    </citation>
    <scope>NUCLEOTIDE SEQUENCE</scope>
    <source>
        <strain evidence="3">MAHUQ-71</strain>
    </source>
</reference>
<accession>A0ABT6N2L5</accession>
<dbReference type="Gene3D" id="3.30.110.40">
    <property type="entry name" value="TusA-like domain"/>
    <property type="match status" value="1"/>
</dbReference>
<sequence>MSEPLLLDLRGLRCPWPAIRVARAIREGGPEAPDILAVADDPVAPREIGAVGEERGWSVTPENTPIGPGLRLSARTR</sequence>
<proteinExistence type="predicted"/>
<organism evidence="3 4">
    <name type="scientific">Sphingomonas oryzagri</name>
    <dbReference type="NCBI Taxonomy" id="3042314"/>
    <lineage>
        <taxon>Bacteria</taxon>
        <taxon>Pseudomonadati</taxon>
        <taxon>Pseudomonadota</taxon>
        <taxon>Alphaproteobacteria</taxon>
        <taxon>Sphingomonadales</taxon>
        <taxon>Sphingomonadaceae</taxon>
        <taxon>Sphingomonas</taxon>
    </lineage>
</organism>
<evidence type="ECO:0000313" key="3">
    <source>
        <dbReference type="EMBL" id="MDH7639472.1"/>
    </source>
</evidence>
<name>A0ABT6N2L5_9SPHN</name>
<comment type="caution">
    <text evidence="3">The sequence shown here is derived from an EMBL/GenBank/DDBJ whole genome shotgun (WGS) entry which is preliminary data.</text>
</comment>
<dbReference type="SUPFAM" id="SSF64307">
    <property type="entry name" value="SirA-like"/>
    <property type="match status" value="1"/>
</dbReference>
<dbReference type="RefSeq" id="WP_281044735.1">
    <property type="nucleotide sequence ID" value="NZ_JARYGZ010000001.1"/>
</dbReference>
<dbReference type="CDD" id="cd00291">
    <property type="entry name" value="SirA_YedF_YeeD"/>
    <property type="match status" value="1"/>
</dbReference>
<gene>
    <name evidence="3" type="ORF">QGN17_12090</name>
</gene>
<feature type="domain" description="UPF0033" evidence="2">
    <location>
        <begin position="7"/>
        <end position="60"/>
    </location>
</feature>
<evidence type="ECO:0000259" key="2">
    <source>
        <dbReference type="Pfam" id="PF01206"/>
    </source>
</evidence>
<dbReference type="InterPro" id="IPR001455">
    <property type="entry name" value="TusA-like"/>
</dbReference>